<keyword evidence="2" id="KW-1185">Reference proteome</keyword>
<name>A0ABP7CM96_9MICC</name>
<dbReference type="InterPro" id="IPR011991">
    <property type="entry name" value="ArsR-like_HTH"/>
</dbReference>
<comment type="caution">
    <text evidence="1">The sequence shown here is derived from an EMBL/GenBank/DDBJ whole genome shotgun (WGS) entry which is preliminary data.</text>
</comment>
<dbReference type="SUPFAM" id="SSF46785">
    <property type="entry name" value="Winged helix' DNA-binding domain"/>
    <property type="match status" value="1"/>
</dbReference>
<dbReference type="Proteomes" id="UP001500752">
    <property type="component" value="Unassembled WGS sequence"/>
</dbReference>
<reference evidence="2" key="1">
    <citation type="journal article" date="2019" name="Int. J. Syst. Evol. Microbiol.">
        <title>The Global Catalogue of Microorganisms (GCM) 10K type strain sequencing project: providing services to taxonomists for standard genome sequencing and annotation.</title>
        <authorList>
            <consortium name="The Broad Institute Genomics Platform"/>
            <consortium name="The Broad Institute Genome Sequencing Center for Infectious Disease"/>
            <person name="Wu L."/>
            <person name="Ma J."/>
        </authorList>
    </citation>
    <scope>NUCLEOTIDE SEQUENCE [LARGE SCALE GENOMIC DNA]</scope>
    <source>
        <strain evidence="2">JCM 30742</strain>
    </source>
</reference>
<dbReference type="RefSeq" id="WP_345152015.1">
    <property type="nucleotide sequence ID" value="NZ_BAABEO010000020.1"/>
</dbReference>
<organism evidence="1 2">
    <name type="scientific">Arthrobacter ginkgonis</name>
    <dbReference type="NCBI Taxonomy" id="1630594"/>
    <lineage>
        <taxon>Bacteria</taxon>
        <taxon>Bacillati</taxon>
        <taxon>Actinomycetota</taxon>
        <taxon>Actinomycetes</taxon>
        <taxon>Micrococcales</taxon>
        <taxon>Micrococcaceae</taxon>
        <taxon>Arthrobacter</taxon>
    </lineage>
</organism>
<dbReference type="Gene3D" id="1.10.10.10">
    <property type="entry name" value="Winged helix-like DNA-binding domain superfamily/Winged helix DNA-binding domain"/>
    <property type="match status" value="1"/>
</dbReference>
<dbReference type="InterPro" id="IPR036390">
    <property type="entry name" value="WH_DNA-bd_sf"/>
</dbReference>
<dbReference type="InterPro" id="IPR036388">
    <property type="entry name" value="WH-like_DNA-bd_sf"/>
</dbReference>
<gene>
    <name evidence="1" type="ORF">GCM10023081_30440</name>
</gene>
<sequence>MALSTPDDRLAAVAALADPTRKAVYELVLAAAAPVSRDEAADALGLRRATAALHLDRLAENGLLEVQFRRIGGRSGPGAGRPSKFYAAAVSEVGASVPPRDYGLAAELMARAIEESVRSGDPVAATLPRVSRQAGADSAEAARADAATGAPGDALQAVLRNTGYRPRPEGDGSVTLLECPFHQLSRNHRETVCGMNLEFLGAAAARSGGTLRAVPDPDGAGGCCVRLEPVAESPTSE</sequence>
<dbReference type="EMBL" id="BAABEO010000020">
    <property type="protein sequence ID" value="GAA3690977.1"/>
    <property type="molecule type" value="Genomic_DNA"/>
</dbReference>
<protein>
    <submittedName>
        <fullName evidence="1">Helix-turn-helix domain-containing protein</fullName>
    </submittedName>
</protein>
<accession>A0ABP7CM96</accession>
<evidence type="ECO:0000313" key="1">
    <source>
        <dbReference type="EMBL" id="GAA3690977.1"/>
    </source>
</evidence>
<evidence type="ECO:0000313" key="2">
    <source>
        <dbReference type="Proteomes" id="UP001500752"/>
    </source>
</evidence>
<proteinExistence type="predicted"/>
<dbReference type="CDD" id="cd00090">
    <property type="entry name" value="HTH_ARSR"/>
    <property type="match status" value="1"/>
</dbReference>
<dbReference type="Pfam" id="PF12840">
    <property type="entry name" value="HTH_20"/>
    <property type="match status" value="1"/>
</dbReference>